<sequence length="128" mass="13433">MTTAITGAQPRAVMTSASQTWRSRKTASSRRRPVSGRGPRGMSAAIPANASTPTPVMIQKVVRQPSCCPTNVPNGTPSTLDRLSPRNIVAMALARFSGRTRSAATTVPTPMYAPCAKDATIRPAISAP</sequence>
<feature type="region of interest" description="Disordered" evidence="1">
    <location>
        <begin position="1"/>
        <end position="52"/>
    </location>
</feature>
<dbReference type="Proteomes" id="UP001500266">
    <property type="component" value="Unassembled WGS sequence"/>
</dbReference>
<protein>
    <submittedName>
        <fullName evidence="2">Uncharacterized protein</fullName>
    </submittedName>
</protein>
<gene>
    <name evidence="2" type="ORF">GCM10022416_51550</name>
</gene>
<organism evidence="2 3">
    <name type="scientific">Actinomadura keratinilytica</name>
    <dbReference type="NCBI Taxonomy" id="547461"/>
    <lineage>
        <taxon>Bacteria</taxon>
        <taxon>Bacillati</taxon>
        <taxon>Actinomycetota</taxon>
        <taxon>Actinomycetes</taxon>
        <taxon>Streptosporangiales</taxon>
        <taxon>Thermomonosporaceae</taxon>
        <taxon>Actinomadura</taxon>
    </lineage>
</organism>
<accession>A0ABP7ZC20</accession>
<evidence type="ECO:0000256" key="1">
    <source>
        <dbReference type="SAM" id="MobiDB-lite"/>
    </source>
</evidence>
<dbReference type="EMBL" id="BAABDO010000107">
    <property type="protein sequence ID" value="GAA4152917.1"/>
    <property type="molecule type" value="Genomic_DNA"/>
</dbReference>
<evidence type="ECO:0000313" key="2">
    <source>
        <dbReference type="EMBL" id="GAA4152917.1"/>
    </source>
</evidence>
<reference evidence="3" key="1">
    <citation type="journal article" date="2019" name="Int. J. Syst. Evol. Microbiol.">
        <title>The Global Catalogue of Microorganisms (GCM) 10K type strain sequencing project: providing services to taxonomists for standard genome sequencing and annotation.</title>
        <authorList>
            <consortium name="The Broad Institute Genomics Platform"/>
            <consortium name="The Broad Institute Genome Sequencing Center for Infectious Disease"/>
            <person name="Wu L."/>
            <person name="Ma J."/>
        </authorList>
    </citation>
    <scope>NUCLEOTIDE SEQUENCE [LARGE SCALE GENOMIC DNA]</scope>
    <source>
        <strain evidence="3">JCM 17316</strain>
    </source>
</reference>
<keyword evidence="3" id="KW-1185">Reference proteome</keyword>
<evidence type="ECO:0000313" key="3">
    <source>
        <dbReference type="Proteomes" id="UP001500266"/>
    </source>
</evidence>
<feature type="compositionally biased region" description="Basic residues" evidence="1">
    <location>
        <begin position="22"/>
        <end position="34"/>
    </location>
</feature>
<proteinExistence type="predicted"/>
<comment type="caution">
    <text evidence="2">The sequence shown here is derived from an EMBL/GenBank/DDBJ whole genome shotgun (WGS) entry which is preliminary data.</text>
</comment>
<name>A0ABP7ZC20_9ACTN</name>